<feature type="domain" description="JAB" evidence="6">
    <location>
        <begin position="17"/>
        <end position="142"/>
    </location>
</feature>
<evidence type="ECO:0000256" key="4">
    <source>
        <dbReference type="ARBA" id="ARBA00022833"/>
    </source>
</evidence>
<keyword evidence="8" id="KW-1185">Reference proteome</keyword>
<reference evidence="7 8" key="1">
    <citation type="submission" date="2018-11" db="EMBL/GenBank/DDBJ databases">
        <title>Rufibacter latericius sp. nov., isolated from water in Baiyang Lake.</title>
        <authorList>
            <person name="Yang Y."/>
        </authorList>
    </citation>
    <scope>NUCLEOTIDE SEQUENCE [LARGE SCALE GENOMIC DNA]</scope>
    <source>
        <strain evidence="7 8">MCC P1</strain>
    </source>
</reference>
<keyword evidence="5" id="KW-0482">Metalloprotease</keyword>
<keyword evidence="4" id="KW-0862">Zinc</keyword>
<dbReference type="Proteomes" id="UP000271010">
    <property type="component" value="Unassembled WGS sequence"/>
</dbReference>
<gene>
    <name evidence="7" type="ORF">EFA69_06095</name>
</gene>
<accession>A0A3M9N425</accession>
<dbReference type="GO" id="GO:0006508">
    <property type="term" value="P:proteolysis"/>
    <property type="evidence" value="ECO:0007669"/>
    <property type="project" value="UniProtKB-KW"/>
</dbReference>
<evidence type="ECO:0000256" key="2">
    <source>
        <dbReference type="ARBA" id="ARBA00022723"/>
    </source>
</evidence>
<dbReference type="Pfam" id="PF14464">
    <property type="entry name" value="Prok-JAB"/>
    <property type="match status" value="1"/>
</dbReference>
<dbReference type="Gene3D" id="3.40.140.10">
    <property type="entry name" value="Cytidine Deaminase, domain 2"/>
    <property type="match status" value="1"/>
</dbReference>
<evidence type="ECO:0000313" key="7">
    <source>
        <dbReference type="EMBL" id="RNI31768.1"/>
    </source>
</evidence>
<name>A0A3M9N425_9BACT</name>
<proteinExistence type="predicted"/>
<dbReference type="SUPFAM" id="SSF102712">
    <property type="entry name" value="JAB1/MPN domain"/>
    <property type="match status" value="1"/>
</dbReference>
<organism evidence="7 8">
    <name type="scientific">Rufibacter immobilis</name>
    <dbReference type="NCBI Taxonomy" id="1348778"/>
    <lineage>
        <taxon>Bacteria</taxon>
        <taxon>Pseudomonadati</taxon>
        <taxon>Bacteroidota</taxon>
        <taxon>Cytophagia</taxon>
        <taxon>Cytophagales</taxon>
        <taxon>Hymenobacteraceae</taxon>
        <taxon>Rufibacter</taxon>
    </lineage>
</organism>
<dbReference type="GO" id="GO:0046872">
    <property type="term" value="F:metal ion binding"/>
    <property type="evidence" value="ECO:0007669"/>
    <property type="project" value="UniProtKB-KW"/>
</dbReference>
<dbReference type="GO" id="GO:0008237">
    <property type="term" value="F:metallopeptidase activity"/>
    <property type="evidence" value="ECO:0007669"/>
    <property type="project" value="UniProtKB-KW"/>
</dbReference>
<keyword evidence="3" id="KW-0378">Hydrolase</keyword>
<keyword evidence="2" id="KW-0479">Metal-binding</keyword>
<evidence type="ECO:0000256" key="3">
    <source>
        <dbReference type="ARBA" id="ARBA00022801"/>
    </source>
</evidence>
<evidence type="ECO:0000256" key="1">
    <source>
        <dbReference type="ARBA" id="ARBA00022670"/>
    </source>
</evidence>
<dbReference type="EMBL" id="RJJE01000004">
    <property type="protein sequence ID" value="RNI31768.1"/>
    <property type="molecule type" value="Genomic_DNA"/>
</dbReference>
<evidence type="ECO:0000313" key="8">
    <source>
        <dbReference type="Proteomes" id="UP000271010"/>
    </source>
</evidence>
<evidence type="ECO:0000259" key="6">
    <source>
        <dbReference type="Pfam" id="PF14464"/>
    </source>
</evidence>
<dbReference type="AlphaFoldDB" id="A0A3M9N425"/>
<protein>
    <recommendedName>
        <fullName evidence="6">JAB domain-containing protein</fullName>
    </recommendedName>
</protein>
<evidence type="ECO:0000256" key="5">
    <source>
        <dbReference type="ARBA" id="ARBA00023049"/>
    </source>
</evidence>
<dbReference type="InterPro" id="IPR028090">
    <property type="entry name" value="JAB_dom_prok"/>
</dbReference>
<comment type="caution">
    <text evidence="7">The sequence shown here is derived from an EMBL/GenBank/DDBJ whole genome shotgun (WGS) entry which is preliminary data.</text>
</comment>
<dbReference type="OrthoDB" id="517279at2"/>
<sequence length="164" mass="18559">MAPVNSPLQTVWLKESAYNAILIETIKKMPLETGGILMGYWGNNNEAVVTAVIGPGSKAIHLKRSFIPDNEYHLEEISSHYADSGQTETYLGDWHTHPKANAYLSGRDEETLIAIANHKEARLPNPLMMILGTKPFGLKVWTHSYVKHFFYTKRVISECKIKLY</sequence>
<keyword evidence="1" id="KW-0645">Protease</keyword>